<dbReference type="EMBL" id="LT550481">
    <property type="protein sequence ID" value="SAL95985.1"/>
    <property type="molecule type" value="Genomic_DNA"/>
</dbReference>
<evidence type="ECO:0000313" key="10">
    <source>
        <dbReference type="EMBL" id="SAL95985.1"/>
    </source>
</evidence>
<sequence>MHLQLIDLVYTGRSVPSIPHHIWTAAWSGLRNAKQPAEKDKHILHIVIPLAVSLACSDVLGSWVASFTFSEIQELQNDRPVFYVISLILLVLFMTAIMNLIGYILHLFYCVVLEGGTYSSTDSLTDFWSCRWHQLMKSTWTAFPYRPTYRAMDRALTKYTTHHATIARAFGVLSVFAASGLMHEFTVLAFSGWTLYTTTFVGQQMLFFLVNGLATIVDQSMLMTLPNVCRRLVMIAFLYFTAPLFFSSIFEGGVIDGHSSPPYSNQSMYAFVKAHPSLQPYFGPHLD</sequence>
<organism evidence="10">
    <name type="scientific">Absidia glauca</name>
    <name type="common">Pin mould</name>
    <dbReference type="NCBI Taxonomy" id="4829"/>
    <lineage>
        <taxon>Eukaryota</taxon>
        <taxon>Fungi</taxon>
        <taxon>Fungi incertae sedis</taxon>
        <taxon>Mucoromycota</taxon>
        <taxon>Mucoromycotina</taxon>
        <taxon>Mucoromycetes</taxon>
        <taxon>Mucorales</taxon>
        <taxon>Cunninghamellaceae</taxon>
        <taxon>Absidia</taxon>
    </lineage>
</organism>
<proteinExistence type="inferred from homology"/>
<keyword evidence="6 8" id="KW-1133">Transmembrane helix</keyword>
<feature type="domain" description="Wax synthase" evidence="9">
    <location>
        <begin position="118"/>
        <end position="209"/>
    </location>
</feature>
<comment type="subcellular location">
    <subcellularLocation>
        <location evidence="1">Membrane</location>
        <topology evidence="1">Multi-pass membrane protein</topology>
    </subcellularLocation>
</comment>
<dbReference type="InterPro" id="IPR044851">
    <property type="entry name" value="Wax_synthase"/>
</dbReference>
<feature type="transmembrane region" description="Helical" evidence="8">
    <location>
        <begin position="43"/>
        <end position="69"/>
    </location>
</feature>
<keyword evidence="4" id="KW-0808">Transferase</keyword>
<keyword evidence="7 8" id="KW-0472">Membrane</keyword>
<feature type="transmembrane region" description="Helical" evidence="8">
    <location>
        <begin position="169"/>
        <end position="193"/>
    </location>
</feature>
<evidence type="ECO:0000256" key="2">
    <source>
        <dbReference type="ARBA" id="ARBA00005179"/>
    </source>
</evidence>
<evidence type="ECO:0000259" key="9">
    <source>
        <dbReference type="Pfam" id="PF13813"/>
    </source>
</evidence>
<feature type="transmembrane region" description="Helical" evidence="8">
    <location>
        <begin position="81"/>
        <end position="105"/>
    </location>
</feature>
<evidence type="ECO:0000256" key="3">
    <source>
        <dbReference type="ARBA" id="ARBA00007282"/>
    </source>
</evidence>
<dbReference type="InParanoid" id="A0A163IXW7"/>
<evidence type="ECO:0000256" key="6">
    <source>
        <dbReference type="ARBA" id="ARBA00022989"/>
    </source>
</evidence>
<comment type="pathway">
    <text evidence="2">Secondary metabolite biosynthesis.</text>
</comment>
<dbReference type="Pfam" id="PF13813">
    <property type="entry name" value="MBOAT_2"/>
    <property type="match status" value="1"/>
</dbReference>
<dbReference type="PANTHER" id="PTHR31595:SF57">
    <property type="entry name" value="OS04G0481900 PROTEIN"/>
    <property type="match status" value="1"/>
</dbReference>
<evidence type="ECO:0000256" key="5">
    <source>
        <dbReference type="ARBA" id="ARBA00022692"/>
    </source>
</evidence>
<reference evidence="10" key="1">
    <citation type="submission" date="2016-04" db="EMBL/GenBank/DDBJ databases">
        <authorList>
            <person name="Evans L.H."/>
            <person name="Alamgir A."/>
            <person name="Owens N."/>
            <person name="Weber N.D."/>
            <person name="Virtaneva K."/>
            <person name="Barbian K."/>
            <person name="Babar A."/>
            <person name="Rosenke K."/>
        </authorList>
    </citation>
    <scope>NUCLEOTIDE SEQUENCE [LARGE SCALE GENOMIC DNA]</scope>
    <source>
        <strain evidence="10">CBS 101.48</strain>
    </source>
</reference>
<dbReference type="PANTHER" id="PTHR31595">
    <property type="entry name" value="LONG-CHAIN-ALCOHOL O-FATTY-ACYLTRANSFERASE 3-RELATED"/>
    <property type="match status" value="1"/>
</dbReference>
<gene>
    <name evidence="10" type="primary">ABSGL_01326.1 scaffold 1223</name>
</gene>
<keyword evidence="11" id="KW-1185">Reference proteome</keyword>
<evidence type="ECO:0000256" key="8">
    <source>
        <dbReference type="SAM" id="Phobius"/>
    </source>
</evidence>
<evidence type="ECO:0000256" key="4">
    <source>
        <dbReference type="ARBA" id="ARBA00022679"/>
    </source>
</evidence>
<keyword evidence="5 8" id="KW-0812">Transmembrane</keyword>
<accession>A0A163IXW7</accession>
<dbReference type="GO" id="GO:0008374">
    <property type="term" value="F:O-acyltransferase activity"/>
    <property type="evidence" value="ECO:0007669"/>
    <property type="project" value="InterPro"/>
</dbReference>
<dbReference type="STRING" id="4829.A0A163IXW7"/>
<evidence type="ECO:0000256" key="1">
    <source>
        <dbReference type="ARBA" id="ARBA00004141"/>
    </source>
</evidence>
<dbReference type="InterPro" id="IPR032805">
    <property type="entry name" value="Wax_synthase_dom"/>
</dbReference>
<feature type="transmembrane region" description="Helical" evidence="8">
    <location>
        <begin position="232"/>
        <end position="250"/>
    </location>
</feature>
<protein>
    <recommendedName>
        <fullName evidence="9">Wax synthase domain-containing protein</fullName>
    </recommendedName>
</protein>
<dbReference type="GO" id="GO:0016020">
    <property type="term" value="C:membrane"/>
    <property type="evidence" value="ECO:0007669"/>
    <property type="project" value="UniProtKB-SubCell"/>
</dbReference>
<evidence type="ECO:0000313" key="11">
    <source>
        <dbReference type="Proteomes" id="UP000078561"/>
    </source>
</evidence>
<dbReference type="OrthoDB" id="1077582at2759"/>
<dbReference type="AlphaFoldDB" id="A0A163IXW7"/>
<comment type="similarity">
    <text evidence="3">Belongs to the wax synthase family.</text>
</comment>
<dbReference type="GO" id="GO:0006629">
    <property type="term" value="P:lipid metabolic process"/>
    <property type="evidence" value="ECO:0007669"/>
    <property type="project" value="InterPro"/>
</dbReference>
<evidence type="ECO:0000256" key="7">
    <source>
        <dbReference type="ARBA" id="ARBA00023136"/>
    </source>
</evidence>
<dbReference type="Proteomes" id="UP000078561">
    <property type="component" value="Unassembled WGS sequence"/>
</dbReference>
<name>A0A163IXW7_ABSGL</name>